<accession>A0A109BMK5</accession>
<comment type="caution">
    <text evidence="1">The sequence shown here is derived from an EMBL/GenBank/DDBJ whole genome shotgun (WGS) entry which is preliminary data.</text>
</comment>
<dbReference type="STRING" id="121290.APY04_0429"/>
<reference evidence="1 2" key="1">
    <citation type="submission" date="2015-10" db="EMBL/GenBank/DDBJ databases">
        <title>Transcriptomic analysis of a linuron degrading triple-species bacterial consortium.</title>
        <authorList>
            <person name="Albers P."/>
        </authorList>
    </citation>
    <scope>NUCLEOTIDE SEQUENCE [LARGE SCALE GENOMIC DNA]</scope>
    <source>
        <strain evidence="1 2">WDL6</strain>
    </source>
</reference>
<sequence>MALVVVHLSAHYVMCSRDCIESRAKLRLARGLRDCNGTDTTLRPLSPIASFTKGPGTYAGIPDVSLQDPP</sequence>
<keyword evidence="2" id="KW-1185">Reference proteome</keyword>
<name>A0A109BMK5_HYPSL</name>
<dbReference type="AlphaFoldDB" id="A0A109BMK5"/>
<gene>
    <name evidence="1" type="ORF">APY04_0429</name>
</gene>
<dbReference type="Proteomes" id="UP000059074">
    <property type="component" value="Unassembled WGS sequence"/>
</dbReference>
<evidence type="ECO:0000313" key="2">
    <source>
        <dbReference type="Proteomes" id="UP000059074"/>
    </source>
</evidence>
<organism evidence="1 2">
    <name type="scientific">Hyphomicrobium sulfonivorans</name>
    <dbReference type="NCBI Taxonomy" id="121290"/>
    <lineage>
        <taxon>Bacteria</taxon>
        <taxon>Pseudomonadati</taxon>
        <taxon>Pseudomonadota</taxon>
        <taxon>Alphaproteobacteria</taxon>
        <taxon>Hyphomicrobiales</taxon>
        <taxon>Hyphomicrobiaceae</taxon>
        <taxon>Hyphomicrobium</taxon>
    </lineage>
</organism>
<dbReference type="EMBL" id="LMTR01000020">
    <property type="protein sequence ID" value="KWT71576.1"/>
    <property type="molecule type" value="Genomic_DNA"/>
</dbReference>
<protein>
    <submittedName>
        <fullName evidence="1">Uncharacterized protein</fullName>
    </submittedName>
</protein>
<evidence type="ECO:0000313" key="1">
    <source>
        <dbReference type="EMBL" id="KWT71576.1"/>
    </source>
</evidence>
<proteinExistence type="predicted"/>